<dbReference type="PANTHER" id="PTHR36842">
    <property type="entry name" value="PROTEIN TOLB HOMOLOG"/>
    <property type="match status" value="1"/>
</dbReference>
<dbReference type="SUPFAM" id="SSF82171">
    <property type="entry name" value="DPP6 N-terminal domain-like"/>
    <property type="match status" value="2"/>
</dbReference>
<dbReference type="RefSeq" id="WP_144042026.1">
    <property type="nucleotide sequence ID" value="NZ_BMPL01000031.1"/>
</dbReference>
<keyword evidence="4" id="KW-0472">Membrane</keyword>
<dbReference type="Gene3D" id="2.120.10.30">
    <property type="entry name" value="TolB, C-terminal domain"/>
    <property type="match status" value="3"/>
</dbReference>
<keyword evidence="4" id="KW-1133">Transmembrane helix</keyword>
<dbReference type="Gene3D" id="1.10.10.10">
    <property type="entry name" value="Winged helix-like DNA-binding domain superfamily/Winged helix DNA-binding domain"/>
    <property type="match status" value="1"/>
</dbReference>
<dbReference type="SMART" id="SM00862">
    <property type="entry name" value="Trans_reg_C"/>
    <property type="match status" value="1"/>
</dbReference>
<dbReference type="OrthoDB" id="9782895at2"/>
<dbReference type="Pfam" id="PF07676">
    <property type="entry name" value="PD40"/>
    <property type="match status" value="3"/>
</dbReference>
<keyword evidence="2 3" id="KW-0238">DNA-binding</keyword>
<dbReference type="EMBL" id="VKGK01000032">
    <property type="protein sequence ID" value="TRY12517.1"/>
    <property type="molecule type" value="Genomic_DNA"/>
</dbReference>
<dbReference type="Proteomes" id="UP000318126">
    <property type="component" value="Unassembled WGS sequence"/>
</dbReference>
<evidence type="ECO:0000256" key="3">
    <source>
        <dbReference type="PROSITE-ProRule" id="PRU01091"/>
    </source>
</evidence>
<evidence type="ECO:0000259" key="5">
    <source>
        <dbReference type="PROSITE" id="PS51755"/>
    </source>
</evidence>
<evidence type="ECO:0000313" key="6">
    <source>
        <dbReference type="EMBL" id="TRY12517.1"/>
    </source>
</evidence>
<feature type="DNA-binding region" description="OmpR/PhoB-type" evidence="3">
    <location>
        <begin position="7"/>
        <end position="114"/>
    </location>
</feature>
<dbReference type="InterPro" id="IPR011042">
    <property type="entry name" value="6-blade_b-propeller_TolB-like"/>
</dbReference>
<dbReference type="AlphaFoldDB" id="A0A553JJ86"/>
<dbReference type="GO" id="GO:0003677">
    <property type="term" value="F:DNA binding"/>
    <property type="evidence" value="ECO:0007669"/>
    <property type="project" value="UniProtKB-UniRule"/>
</dbReference>
<reference evidence="7" key="1">
    <citation type="submission" date="2019-07" db="EMBL/GenBank/DDBJ databases">
        <title>Shewanella sp. YLB-08 draft genomic sequence.</title>
        <authorList>
            <person name="Yu L."/>
        </authorList>
    </citation>
    <scope>NUCLEOTIDE SEQUENCE [LARGE SCALE GENOMIC DNA]</scope>
    <source>
        <strain evidence="7">JCM 20706</strain>
    </source>
</reference>
<feature type="domain" description="OmpR/PhoB-type" evidence="5">
    <location>
        <begin position="7"/>
        <end position="114"/>
    </location>
</feature>
<dbReference type="CDD" id="cd00383">
    <property type="entry name" value="trans_reg_C"/>
    <property type="match status" value="1"/>
</dbReference>
<dbReference type="InterPro" id="IPR016032">
    <property type="entry name" value="Sig_transdc_resp-reg_C-effctor"/>
</dbReference>
<sequence length="716" mass="82202">MIEIKKEAVFKLGNCEVNPSDNSLNFSDPNREGIELTKVSVQPKFIELLSYLARQYPRVVPRDELIDKIWEGNVYVGTKALTNAIWHLRKHLNPLLEGEQAIETVRKMGYRLLISPEFDESDLVDEPDLYQQEQAKVQLLTTLNRRLLTVGLISFTLFCLFSLFHLYQDSIRYTPTERHNLTLAAGAELYPAVSPDGRWLVYGSRGKNKRNSLYLKDLLQPTETPKRLTSTKTSEYRAVWRPDGGALYYPSEHIDERKCYLTVLNLDSNEAAKLGACYSDSAAIDISPDGRTLVYIWNEGDGNHSGIYQLDLINEGAEPVRLSSDENWSSRDRDMVFSPDGQWLAIARRFGSISEDIFIRDYQTGEERRLTFGLEDIRGLSWHQDNERLIFSTENSGVRNGYIVGIDDKVIHPLKVEGMSYPRSIPFSNELVYSNYEQSYQVASFALEQSIPTATFPLLQVEYNYRNPDYSDVAKRIVYVSNETGFNEIWSSDPDGDSRVQHTDLKRRVAYPSWSHDGTKVAFLAPDDKNEGNKIHVLDIKTTNISILATPYLDHNRPSWGWNDEMVLARTKDGITEFYLDNRLPKIISPIDMRLGKMIGEDKLVFTQVGKRGLWMMSLSTPDNTTELISGKEFTERYNWVATDKGIYFRESHTRYQLIKFWRFNTQLITPILKIPPSSIPRSGSMAYIPGNNSLLITLSENYKRDVIKLKHKLLQ</sequence>
<dbReference type="GO" id="GO:0006355">
    <property type="term" value="P:regulation of DNA-templated transcription"/>
    <property type="evidence" value="ECO:0007669"/>
    <property type="project" value="InterPro"/>
</dbReference>
<keyword evidence="7" id="KW-1185">Reference proteome</keyword>
<evidence type="ECO:0000256" key="2">
    <source>
        <dbReference type="ARBA" id="ARBA00023125"/>
    </source>
</evidence>
<dbReference type="PROSITE" id="PS51755">
    <property type="entry name" value="OMPR_PHOB"/>
    <property type="match status" value="1"/>
</dbReference>
<dbReference type="InterPro" id="IPR036388">
    <property type="entry name" value="WH-like_DNA-bd_sf"/>
</dbReference>
<comment type="caution">
    <text evidence="6">The sequence shown here is derived from an EMBL/GenBank/DDBJ whole genome shotgun (WGS) entry which is preliminary data.</text>
</comment>
<accession>A0A553JJ86</accession>
<proteinExistence type="inferred from homology"/>
<dbReference type="InterPro" id="IPR011659">
    <property type="entry name" value="WD40"/>
</dbReference>
<dbReference type="Pfam" id="PF00486">
    <property type="entry name" value="Trans_reg_C"/>
    <property type="match status" value="1"/>
</dbReference>
<gene>
    <name evidence="6" type="ORF">FN961_20490</name>
</gene>
<dbReference type="SUPFAM" id="SSF46894">
    <property type="entry name" value="C-terminal effector domain of the bipartite response regulators"/>
    <property type="match status" value="1"/>
</dbReference>
<dbReference type="GO" id="GO:0000160">
    <property type="term" value="P:phosphorelay signal transduction system"/>
    <property type="evidence" value="ECO:0007669"/>
    <property type="project" value="InterPro"/>
</dbReference>
<feature type="transmembrane region" description="Helical" evidence="4">
    <location>
        <begin position="147"/>
        <end position="167"/>
    </location>
</feature>
<evidence type="ECO:0000256" key="4">
    <source>
        <dbReference type="SAM" id="Phobius"/>
    </source>
</evidence>
<evidence type="ECO:0000313" key="7">
    <source>
        <dbReference type="Proteomes" id="UP000318126"/>
    </source>
</evidence>
<dbReference type="InterPro" id="IPR001867">
    <property type="entry name" value="OmpR/PhoB-type_DNA-bd"/>
</dbReference>
<evidence type="ECO:0000256" key="1">
    <source>
        <dbReference type="ARBA" id="ARBA00009820"/>
    </source>
</evidence>
<protein>
    <submittedName>
        <fullName evidence="6">Transcriptional regulator</fullName>
    </submittedName>
</protein>
<organism evidence="6 7">
    <name type="scientific">Shewanella hanedai</name>
    <name type="common">Alteromonas hanedai</name>
    <dbReference type="NCBI Taxonomy" id="25"/>
    <lineage>
        <taxon>Bacteria</taxon>
        <taxon>Pseudomonadati</taxon>
        <taxon>Pseudomonadota</taxon>
        <taxon>Gammaproteobacteria</taxon>
        <taxon>Alteromonadales</taxon>
        <taxon>Shewanellaceae</taxon>
        <taxon>Shewanella</taxon>
    </lineage>
</organism>
<comment type="similarity">
    <text evidence="1">Belongs to the TolB family.</text>
</comment>
<name>A0A553JJ86_SHEHA</name>
<keyword evidence="4" id="KW-0812">Transmembrane</keyword>
<dbReference type="PANTHER" id="PTHR36842:SF1">
    <property type="entry name" value="PROTEIN TOLB"/>
    <property type="match status" value="1"/>
</dbReference>